<evidence type="ECO:0000313" key="12">
    <source>
        <dbReference type="Proteomes" id="UP001500171"/>
    </source>
</evidence>
<dbReference type="Pfam" id="PF01464">
    <property type="entry name" value="SLT"/>
    <property type="match status" value="1"/>
</dbReference>
<dbReference type="InterPro" id="IPR023703">
    <property type="entry name" value="MltF"/>
</dbReference>
<dbReference type="PROSITE" id="PS00922">
    <property type="entry name" value="TRANSGLYCOSYLASE"/>
    <property type="match status" value="1"/>
</dbReference>
<dbReference type="Pfam" id="PF00497">
    <property type="entry name" value="SBP_bac_3"/>
    <property type="match status" value="1"/>
</dbReference>
<evidence type="ECO:0000256" key="5">
    <source>
        <dbReference type="ARBA" id="ARBA00023237"/>
    </source>
</evidence>
<comment type="caution">
    <text evidence="8">Lacks conserved residue(s) required for the propagation of feature annotation.</text>
</comment>
<comment type="similarity">
    <text evidence="1">Belongs to the transglycosylase Slt family.</text>
</comment>
<dbReference type="Proteomes" id="UP001500171">
    <property type="component" value="Unassembled WGS sequence"/>
</dbReference>
<evidence type="ECO:0000256" key="4">
    <source>
        <dbReference type="ARBA" id="ARBA00023136"/>
    </source>
</evidence>
<dbReference type="EMBL" id="BAABHY010000001">
    <property type="protein sequence ID" value="GAA5111096.1"/>
    <property type="molecule type" value="Genomic_DNA"/>
</dbReference>
<dbReference type="RefSeq" id="WP_345490738.1">
    <property type="nucleotide sequence ID" value="NZ_BAABHY010000001.1"/>
</dbReference>
<evidence type="ECO:0000313" key="11">
    <source>
        <dbReference type="EMBL" id="GAA5111096.1"/>
    </source>
</evidence>
<evidence type="ECO:0000256" key="1">
    <source>
        <dbReference type="ARBA" id="ARBA00007734"/>
    </source>
</evidence>
<dbReference type="SMART" id="SM00062">
    <property type="entry name" value="PBPb"/>
    <property type="match status" value="1"/>
</dbReference>
<dbReference type="Gene3D" id="1.10.530.10">
    <property type="match status" value="1"/>
</dbReference>
<evidence type="ECO:0000256" key="9">
    <source>
        <dbReference type="SAM" id="Phobius"/>
    </source>
</evidence>
<dbReference type="EC" id="4.2.2.n1" evidence="8"/>
<feature type="transmembrane region" description="Helical" evidence="9">
    <location>
        <begin position="6"/>
        <end position="28"/>
    </location>
</feature>
<sequence>MVKKVAFWSGSLITIISIILAITAALFYKESIGSSFNKEHNTIINQITARQELRVGMLRSLTTLYIDYRNPNQVGGFEYALLKKFADSLSVKLKITFANSLAELIEKSKEGKIDIIATELKGCEDDIDSFVASQPFHYITQQLVYRKGSVKPYSFDDIEGNLTVPKNSLQSYILNNLKLEYPDLTWNQSSIFTQEELLRLVEDQEIDYTIANNRTISIMQRIYPLLTVAFDVTKDYPRTWYFIKSPDKSLLNKINQFIQKSREDGTIKKLEYHYFSYMNKFDYVDTRAFIRAIEGTLPKYQAYFEEHAKTSDLDWKLVAAMAYQESHWNPKAISSTGVRGMMMLTKSTAESLGITNRLDAEQSIRGGSIYLKQIINRMPKSIPKEERVWFALAAYNMGTGHLWDARKLATELGKNQDSWQDVRQVLPLLSEEEYYTELKYGFARGYQAVHFVDSIQQYYISLVGYLLEKEYRQKHIDEKIFTVVPQSSTTH</sequence>
<gene>
    <name evidence="8 11" type="primary">mltF</name>
    <name evidence="11" type="ORF">GCM10023211_16260</name>
</gene>
<reference evidence="12" key="1">
    <citation type="journal article" date="2019" name="Int. J. Syst. Evol. Microbiol.">
        <title>The Global Catalogue of Microorganisms (GCM) 10K type strain sequencing project: providing services to taxonomists for standard genome sequencing and annotation.</title>
        <authorList>
            <consortium name="The Broad Institute Genomics Platform"/>
            <consortium name="The Broad Institute Genome Sequencing Center for Infectious Disease"/>
            <person name="Wu L."/>
            <person name="Ma J."/>
        </authorList>
    </citation>
    <scope>NUCLEOTIDE SEQUENCE [LARGE SCALE GENOMIC DNA]</scope>
    <source>
        <strain evidence="12">JCM 18050</strain>
    </source>
</reference>
<dbReference type="SUPFAM" id="SSF53955">
    <property type="entry name" value="Lysozyme-like"/>
    <property type="match status" value="1"/>
</dbReference>
<dbReference type="CDD" id="cd01009">
    <property type="entry name" value="PBP2_YfhD_N"/>
    <property type="match status" value="1"/>
</dbReference>
<comment type="catalytic activity">
    <reaction evidence="8">
        <text>Exolytic cleavage of the (1-&gt;4)-beta-glycosidic linkage between N-acetylmuramic acid (MurNAc) and N-acetylglucosamine (GlcNAc) residues in peptidoglycan, from either the reducing or the non-reducing ends of the peptidoglycan chains, with concomitant formation of a 1,6-anhydrobond in the MurNAc residue.</text>
        <dbReference type="EC" id="4.2.2.n1"/>
    </reaction>
</comment>
<proteinExistence type="inferred from homology"/>
<keyword evidence="7 8" id="KW-0961">Cell wall biogenesis/degradation</keyword>
<comment type="similarity">
    <text evidence="8">In the N-terminal section; belongs to the bacterial solute-binding protein 3 family.</text>
</comment>
<evidence type="ECO:0000256" key="6">
    <source>
        <dbReference type="ARBA" id="ARBA00023239"/>
    </source>
</evidence>
<dbReference type="NCBIfam" id="NF008112">
    <property type="entry name" value="PRK10859.1"/>
    <property type="match status" value="1"/>
</dbReference>
<dbReference type="Gene3D" id="3.40.190.10">
    <property type="entry name" value="Periplasmic binding protein-like II"/>
    <property type="match status" value="2"/>
</dbReference>
<comment type="domain">
    <text evidence="8">The N-terminal domain does not have lytic activity and probably modulates enzymatic activity. The C-terminal domain is the catalytic active domain.</text>
</comment>
<comment type="similarity">
    <text evidence="8">In the C-terminal section; belongs to the transglycosylase Slt family.</text>
</comment>
<dbReference type="SUPFAM" id="SSF53850">
    <property type="entry name" value="Periplasmic binding protein-like II"/>
    <property type="match status" value="1"/>
</dbReference>
<dbReference type="CDD" id="cd13403">
    <property type="entry name" value="MLTF-like"/>
    <property type="match status" value="1"/>
</dbReference>
<feature type="region of interest" description="LT domain" evidence="8">
    <location>
        <begin position="279"/>
        <end position="491"/>
    </location>
</feature>
<dbReference type="InterPro" id="IPR008258">
    <property type="entry name" value="Transglycosylase_SLT_dom_1"/>
</dbReference>
<dbReference type="PANTHER" id="PTHR35936:SF32">
    <property type="entry name" value="MEMBRANE-BOUND LYTIC MUREIN TRANSGLYCOSYLASE F"/>
    <property type="match status" value="1"/>
</dbReference>
<dbReference type="HAMAP" id="MF_02016">
    <property type="entry name" value="MltF"/>
    <property type="match status" value="1"/>
</dbReference>
<feature type="active site" evidence="8">
    <location>
        <position position="325"/>
    </location>
</feature>
<comment type="subcellular location">
    <subcellularLocation>
        <location evidence="8">Cell outer membrane</location>
        <topology evidence="8">Peripheral membrane protein</topology>
    </subcellularLocation>
    <text evidence="8">Attached to the inner leaflet of the outer membrane.</text>
</comment>
<comment type="similarity">
    <text evidence="2">Belongs to the bacterial solute-binding protein 3 family.</text>
</comment>
<keyword evidence="9" id="KW-1133">Transmembrane helix</keyword>
<comment type="caution">
    <text evidence="11">The sequence shown here is derived from an EMBL/GenBank/DDBJ whole genome shotgun (WGS) entry which is preliminary data.</text>
</comment>
<name>A0ABP9N7M8_9GAMM</name>
<dbReference type="InterPro" id="IPR000189">
    <property type="entry name" value="Transglyc_AS"/>
</dbReference>
<evidence type="ECO:0000256" key="3">
    <source>
        <dbReference type="ARBA" id="ARBA00022729"/>
    </source>
</evidence>
<accession>A0ABP9N7M8</accession>
<keyword evidence="3 8" id="KW-0732">Signal</keyword>
<dbReference type="PANTHER" id="PTHR35936">
    <property type="entry name" value="MEMBRANE-BOUND LYTIC MUREIN TRANSGLYCOSYLASE F"/>
    <property type="match status" value="1"/>
</dbReference>
<dbReference type="InterPro" id="IPR001638">
    <property type="entry name" value="Solute-binding_3/MltF_N"/>
</dbReference>
<feature type="domain" description="Solute-binding protein family 3/N-terminal" evidence="10">
    <location>
        <begin position="52"/>
        <end position="278"/>
    </location>
</feature>
<evidence type="ECO:0000259" key="10">
    <source>
        <dbReference type="SMART" id="SM00062"/>
    </source>
</evidence>
<comment type="function">
    <text evidence="8">Murein-degrading enzyme that degrades murein glycan strands and insoluble, high-molecular weight murein sacculi, with the concomitant formation of a 1,6-anhydromuramoyl product. Lytic transglycosylases (LTs) play an integral role in the metabolism of the peptidoglycan (PG) sacculus. Their lytic action creates space within the PG sacculus to allow for its expansion as well as for the insertion of various structures such as secretion systems and flagella.</text>
</comment>
<dbReference type="InterPro" id="IPR023346">
    <property type="entry name" value="Lysozyme-like_dom_sf"/>
</dbReference>
<keyword evidence="4 8" id="KW-0472">Membrane</keyword>
<organism evidence="11 12">
    <name type="scientific">Orbus sasakiae</name>
    <dbReference type="NCBI Taxonomy" id="1078475"/>
    <lineage>
        <taxon>Bacteria</taxon>
        <taxon>Pseudomonadati</taxon>
        <taxon>Pseudomonadota</taxon>
        <taxon>Gammaproteobacteria</taxon>
        <taxon>Orbales</taxon>
        <taxon>Orbaceae</taxon>
        <taxon>Orbus</taxon>
    </lineage>
</organism>
<evidence type="ECO:0000256" key="8">
    <source>
        <dbReference type="HAMAP-Rule" id="MF_02016"/>
    </source>
</evidence>
<evidence type="ECO:0000256" key="2">
    <source>
        <dbReference type="ARBA" id="ARBA00010333"/>
    </source>
</evidence>
<evidence type="ECO:0000256" key="7">
    <source>
        <dbReference type="ARBA" id="ARBA00023316"/>
    </source>
</evidence>
<keyword evidence="6 8" id="KW-0456">Lyase</keyword>
<protein>
    <recommendedName>
        <fullName evidence="8">Membrane-bound lytic murein transglycosylase F</fullName>
        <ecNumber evidence="8">4.2.2.n1</ecNumber>
    </recommendedName>
    <alternativeName>
        <fullName evidence="8">Murein lyase F</fullName>
    </alternativeName>
</protein>
<keyword evidence="9" id="KW-0812">Transmembrane</keyword>
<keyword evidence="5 8" id="KW-0998">Cell outer membrane</keyword>
<keyword evidence="12" id="KW-1185">Reference proteome</keyword>